<feature type="transmembrane region" description="Helical" evidence="1">
    <location>
        <begin position="428"/>
        <end position="452"/>
    </location>
</feature>
<feature type="transmembrane region" description="Helical" evidence="1">
    <location>
        <begin position="504"/>
        <end position="525"/>
    </location>
</feature>
<proteinExistence type="predicted"/>
<feature type="transmembrane region" description="Helical" evidence="1">
    <location>
        <begin position="124"/>
        <end position="146"/>
    </location>
</feature>
<feature type="transmembrane region" description="Helical" evidence="1">
    <location>
        <begin position="85"/>
        <end position="103"/>
    </location>
</feature>
<feature type="transmembrane region" description="Helical" evidence="1">
    <location>
        <begin position="189"/>
        <end position="207"/>
    </location>
</feature>
<feature type="transmembrane region" description="Helical" evidence="1">
    <location>
        <begin position="296"/>
        <end position="322"/>
    </location>
</feature>
<protein>
    <submittedName>
        <fullName evidence="2">Polyketide antibiotic transporter</fullName>
    </submittedName>
</protein>
<keyword evidence="3" id="KW-1185">Reference proteome</keyword>
<keyword evidence="1" id="KW-0472">Membrane</keyword>
<accession>A0A7Y6MCP1</accession>
<keyword evidence="1" id="KW-0812">Transmembrane</keyword>
<feature type="transmembrane region" description="Helical" evidence="1">
    <location>
        <begin position="21"/>
        <end position="40"/>
    </location>
</feature>
<evidence type="ECO:0000313" key="2">
    <source>
        <dbReference type="EMBL" id="NUW43593.1"/>
    </source>
</evidence>
<keyword evidence="1" id="KW-1133">Transmembrane helix</keyword>
<dbReference type="Proteomes" id="UP000546126">
    <property type="component" value="Unassembled WGS sequence"/>
</dbReference>
<feature type="transmembrane region" description="Helical" evidence="1">
    <location>
        <begin position="464"/>
        <end position="484"/>
    </location>
</feature>
<feature type="transmembrane region" description="Helical" evidence="1">
    <location>
        <begin position="235"/>
        <end position="256"/>
    </location>
</feature>
<comment type="caution">
    <text evidence="2">The sequence shown here is derived from an EMBL/GenBank/DDBJ whole genome shotgun (WGS) entry which is preliminary data.</text>
</comment>
<name>A0A7Y6MCP1_9ACTN</name>
<feature type="transmembrane region" description="Helical" evidence="1">
    <location>
        <begin position="342"/>
        <end position="360"/>
    </location>
</feature>
<gene>
    <name evidence="2" type="ORF">HT134_26185</name>
</gene>
<reference evidence="2 3" key="1">
    <citation type="submission" date="2020-06" db="EMBL/GenBank/DDBJ databases">
        <authorList>
            <person name="Chanama M."/>
        </authorList>
    </citation>
    <scope>NUCLEOTIDE SEQUENCE [LARGE SCALE GENOMIC DNA]</scope>
    <source>
        <strain evidence="2 3">TBRC6557</strain>
    </source>
</reference>
<evidence type="ECO:0000256" key="1">
    <source>
        <dbReference type="SAM" id="Phobius"/>
    </source>
</evidence>
<organism evidence="2 3">
    <name type="scientific">Nonomuraea rhodomycinica</name>
    <dbReference type="NCBI Taxonomy" id="1712872"/>
    <lineage>
        <taxon>Bacteria</taxon>
        <taxon>Bacillati</taxon>
        <taxon>Actinomycetota</taxon>
        <taxon>Actinomycetes</taxon>
        <taxon>Streptosporangiales</taxon>
        <taxon>Streptosporangiaceae</taxon>
        <taxon>Nonomuraea</taxon>
    </lineage>
</organism>
<dbReference type="EMBL" id="JABWGO010000007">
    <property type="protein sequence ID" value="NUW43593.1"/>
    <property type="molecule type" value="Genomic_DNA"/>
</dbReference>
<feature type="transmembrane region" description="Helical" evidence="1">
    <location>
        <begin position="158"/>
        <end position="182"/>
    </location>
</feature>
<feature type="transmembrane region" description="Helical" evidence="1">
    <location>
        <begin position="392"/>
        <end position="416"/>
    </location>
</feature>
<dbReference type="AlphaFoldDB" id="A0A7Y6MCP1"/>
<dbReference type="RefSeq" id="WP_175603130.1">
    <property type="nucleotide sequence ID" value="NZ_JABWGO010000007.1"/>
</dbReference>
<evidence type="ECO:0000313" key="3">
    <source>
        <dbReference type="Proteomes" id="UP000546126"/>
    </source>
</evidence>
<sequence length="531" mass="55260">MSALAGTGALVRLALRRERAVAPWWILLNVGMTLALISYIERQMPTDAVKATYTAVIAKNTFFQALGGGFVEPRLDVLATWRSGGFLYVAAAFAAVMCVVRHTRAEEDAGRAELLRAAGTGRRASLTAALLVAAGISVAGGLSATLTLVASGLGATGAAAYGAAIAVAGWVFAGVAAVAVQLSRSARTATMIGLSVLGVAYVMRYTGDATRQYWLKALSPIGWSHLVRPYQDERWWLLGLPAAVAAGLCVLAYALLDRRDLGAGLVPERLGPASAPGERGPVSVAWRLHRGLLVRWAAGVAVLAAAVAGAGTIAGQLAAAPAASQDLLRSMGWSTGDILDVLLRYMTLIFAHVIALYPVLMVQRLRSEETSGRAEIVLATPTTRLRWAGGHLVLAGLGSAALLAVAGVVHGVLHGLLVGDLATDPPRVLAGVLGHVPAVWCVGAVCVLAYGLLPRASVALSWTVWIMTAALGQVMGPLYGMWAGTPLEPFHYIPNTFAGGPVDARPYLVLFALTAALVTGGLLALRRRDLG</sequence>